<dbReference type="SUPFAM" id="SSF48498">
    <property type="entry name" value="Tetracyclin repressor-like, C-terminal domain"/>
    <property type="match status" value="1"/>
</dbReference>
<feature type="DNA-binding region" description="H-T-H motif" evidence="2">
    <location>
        <begin position="32"/>
        <end position="51"/>
    </location>
</feature>
<organism evidence="4 5">
    <name type="scientific">Paenibacillus segetis</name>
    <dbReference type="NCBI Taxonomy" id="1325360"/>
    <lineage>
        <taxon>Bacteria</taxon>
        <taxon>Bacillati</taxon>
        <taxon>Bacillota</taxon>
        <taxon>Bacilli</taxon>
        <taxon>Bacillales</taxon>
        <taxon>Paenibacillaceae</taxon>
        <taxon>Paenibacillus</taxon>
    </lineage>
</organism>
<comment type="caution">
    <text evidence="4">The sequence shown here is derived from an EMBL/GenBank/DDBJ whole genome shotgun (WGS) entry which is preliminary data.</text>
</comment>
<dbReference type="PANTHER" id="PTHR43479">
    <property type="entry name" value="ACREF/ENVCD OPERON REPRESSOR-RELATED"/>
    <property type="match status" value="1"/>
</dbReference>
<dbReference type="InterPro" id="IPR001647">
    <property type="entry name" value="HTH_TetR"/>
</dbReference>
<evidence type="ECO:0000256" key="1">
    <source>
        <dbReference type="ARBA" id="ARBA00023125"/>
    </source>
</evidence>
<evidence type="ECO:0000313" key="4">
    <source>
        <dbReference type="EMBL" id="GGH15070.1"/>
    </source>
</evidence>
<dbReference type="PROSITE" id="PS50977">
    <property type="entry name" value="HTH_TETR_2"/>
    <property type="match status" value="1"/>
</dbReference>
<protein>
    <submittedName>
        <fullName evidence="4">TetR family transcriptional regulator</fullName>
    </submittedName>
</protein>
<dbReference type="PANTHER" id="PTHR43479:SF21">
    <property type="entry name" value="TRANSCRIPTIONAL REGULATOR, TETR FAMILY"/>
    <property type="match status" value="1"/>
</dbReference>
<dbReference type="InterPro" id="IPR050624">
    <property type="entry name" value="HTH-type_Tx_Regulator"/>
</dbReference>
<dbReference type="Gene3D" id="1.10.357.10">
    <property type="entry name" value="Tetracycline Repressor, domain 2"/>
    <property type="match status" value="1"/>
</dbReference>
<dbReference type="Pfam" id="PF00440">
    <property type="entry name" value="TetR_N"/>
    <property type="match status" value="1"/>
</dbReference>
<keyword evidence="1 2" id="KW-0238">DNA-binding</keyword>
<feature type="domain" description="HTH tetR-type" evidence="3">
    <location>
        <begin position="9"/>
        <end position="69"/>
    </location>
</feature>
<gene>
    <name evidence="4" type="ORF">GCM10008013_09080</name>
</gene>
<keyword evidence="5" id="KW-1185">Reference proteome</keyword>
<evidence type="ECO:0000259" key="3">
    <source>
        <dbReference type="PROSITE" id="PS50977"/>
    </source>
</evidence>
<dbReference type="Gene3D" id="1.10.10.60">
    <property type="entry name" value="Homeodomain-like"/>
    <property type="match status" value="1"/>
</dbReference>
<dbReference type="InterPro" id="IPR036271">
    <property type="entry name" value="Tet_transcr_reg_TetR-rel_C_sf"/>
</dbReference>
<reference evidence="5" key="1">
    <citation type="journal article" date="2019" name="Int. J. Syst. Evol. Microbiol.">
        <title>The Global Catalogue of Microorganisms (GCM) 10K type strain sequencing project: providing services to taxonomists for standard genome sequencing and annotation.</title>
        <authorList>
            <consortium name="The Broad Institute Genomics Platform"/>
            <consortium name="The Broad Institute Genome Sequencing Center for Infectious Disease"/>
            <person name="Wu L."/>
            <person name="Ma J."/>
        </authorList>
    </citation>
    <scope>NUCLEOTIDE SEQUENCE [LARGE SCALE GENOMIC DNA]</scope>
    <source>
        <strain evidence="5">CGMCC 1.12769</strain>
    </source>
</reference>
<evidence type="ECO:0000313" key="5">
    <source>
        <dbReference type="Proteomes" id="UP000659344"/>
    </source>
</evidence>
<evidence type="ECO:0000256" key="2">
    <source>
        <dbReference type="PROSITE-ProRule" id="PRU00335"/>
    </source>
</evidence>
<accession>A0ABQ1Y882</accession>
<dbReference type="EMBL" id="BMFT01000001">
    <property type="protein sequence ID" value="GGH15070.1"/>
    <property type="molecule type" value="Genomic_DNA"/>
</dbReference>
<dbReference type="SUPFAM" id="SSF46689">
    <property type="entry name" value="Homeodomain-like"/>
    <property type="match status" value="1"/>
</dbReference>
<sequence length="197" mass="22805">MNGFEKRANLIKNKIMKTTFNMLRTSGPKRIRIADISKEAKVSQVTIYNYFGSKETLLQEVFKNYANNVIAEFEDYMNGGHSLKEKIEYILFMEKKYYNELSPGLIKELLIDDQELTRYVEEVYKEKTLPLTIRIIGEGKKSGEISEDVSIESVLGFIQLFMNQYELILGMAQQSSDLDKFLDGMVHMFFYGICGKP</sequence>
<name>A0ABQ1Y882_9BACL</name>
<dbReference type="Proteomes" id="UP000659344">
    <property type="component" value="Unassembled WGS sequence"/>
</dbReference>
<dbReference type="InterPro" id="IPR009057">
    <property type="entry name" value="Homeodomain-like_sf"/>
</dbReference>
<proteinExistence type="predicted"/>